<comment type="cofactor">
    <cofactor evidence="1">
        <name>Mg(2+)</name>
        <dbReference type="ChEBI" id="CHEBI:18420"/>
    </cofactor>
</comment>
<dbReference type="PANTHER" id="PTHR43046:SF2">
    <property type="entry name" value="8-OXO-DGTP DIPHOSPHATASE-RELATED"/>
    <property type="match status" value="1"/>
</dbReference>
<sequence length="146" mass="15728">MDIRVTGILTDDQGRLLLLDQDTDSGRSWSLPGGKVELGETLAGALVREMREETGLVVEPDRLLYVCDYLPGGDKHVVHMTFETQRTGGDVGDVTVGADTSPIRGVQFVPVADLASYGFSERFRELAEAGWPQAGSYMGPKSAIGL</sequence>
<dbReference type="PANTHER" id="PTHR43046">
    <property type="entry name" value="GDP-MANNOSE MANNOSYL HYDROLASE"/>
    <property type="match status" value="1"/>
</dbReference>
<name>A0ABS5TBV0_9ACTN</name>
<evidence type="ECO:0000313" key="7">
    <source>
        <dbReference type="Proteomes" id="UP001197247"/>
    </source>
</evidence>
<keyword evidence="3 4" id="KW-0378">Hydrolase</keyword>
<dbReference type="PROSITE" id="PS51462">
    <property type="entry name" value="NUDIX"/>
    <property type="match status" value="1"/>
</dbReference>
<dbReference type="EMBL" id="JAHBAY010000002">
    <property type="protein sequence ID" value="MBT0768552.1"/>
    <property type="molecule type" value="Genomic_DNA"/>
</dbReference>
<accession>A0ABS5TBV0</accession>
<gene>
    <name evidence="6" type="ORF">KIH74_06420</name>
</gene>
<dbReference type="GO" id="GO:0016787">
    <property type="term" value="F:hydrolase activity"/>
    <property type="evidence" value="ECO:0007669"/>
    <property type="project" value="UniProtKB-KW"/>
</dbReference>
<dbReference type="SUPFAM" id="SSF55811">
    <property type="entry name" value="Nudix"/>
    <property type="match status" value="1"/>
</dbReference>
<evidence type="ECO:0000313" key="6">
    <source>
        <dbReference type="EMBL" id="MBT0768552.1"/>
    </source>
</evidence>
<feature type="domain" description="Nudix hydrolase" evidence="5">
    <location>
        <begin position="1"/>
        <end position="134"/>
    </location>
</feature>
<evidence type="ECO:0000256" key="3">
    <source>
        <dbReference type="ARBA" id="ARBA00022801"/>
    </source>
</evidence>
<evidence type="ECO:0000259" key="5">
    <source>
        <dbReference type="PROSITE" id="PS51462"/>
    </source>
</evidence>
<evidence type="ECO:0000256" key="2">
    <source>
        <dbReference type="ARBA" id="ARBA00005582"/>
    </source>
</evidence>
<dbReference type="RefSeq" id="WP_214154846.1">
    <property type="nucleotide sequence ID" value="NZ_JAHBAY010000002.1"/>
</dbReference>
<dbReference type="PROSITE" id="PS00893">
    <property type="entry name" value="NUDIX_BOX"/>
    <property type="match status" value="1"/>
</dbReference>
<reference evidence="6 7" key="1">
    <citation type="submission" date="2021-05" db="EMBL/GenBank/DDBJ databases">
        <title>Kineosporia and Streptomyces sp. nov. two new marine actinobacteria isolated from Coral.</title>
        <authorList>
            <person name="Buangrab K."/>
            <person name="Sutthacheep M."/>
            <person name="Yeemin T."/>
            <person name="Harunari E."/>
            <person name="Igarashi Y."/>
            <person name="Kanchanasin P."/>
            <person name="Tanasupawat S."/>
            <person name="Phongsopitanun W."/>
        </authorList>
    </citation>
    <scope>NUCLEOTIDE SEQUENCE [LARGE SCALE GENOMIC DNA]</scope>
    <source>
        <strain evidence="6 7">J2-2</strain>
    </source>
</reference>
<proteinExistence type="inferred from homology"/>
<comment type="similarity">
    <text evidence="2 4">Belongs to the Nudix hydrolase family.</text>
</comment>
<dbReference type="InterPro" id="IPR015797">
    <property type="entry name" value="NUDIX_hydrolase-like_dom_sf"/>
</dbReference>
<comment type="caution">
    <text evidence="6">The sequence shown here is derived from an EMBL/GenBank/DDBJ whole genome shotgun (WGS) entry which is preliminary data.</text>
</comment>
<dbReference type="InterPro" id="IPR020476">
    <property type="entry name" value="Nudix_hydrolase"/>
</dbReference>
<dbReference type="InterPro" id="IPR000086">
    <property type="entry name" value="NUDIX_hydrolase_dom"/>
</dbReference>
<organism evidence="6 7">
    <name type="scientific">Kineosporia corallincola</name>
    <dbReference type="NCBI Taxonomy" id="2835133"/>
    <lineage>
        <taxon>Bacteria</taxon>
        <taxon>Bacillati</taxon>
        <taxon>Actinomycetota</taxon>
        <taxon>Actinomycetes</taxon>
        <taxon>Kineosporiales</taxon>
        <taxon>Kineosporiaceae</taxon>
        <taxon>Kineosporia</taxon>
    </lineage>
</organism>
<keyword evidence="7" id="KW-1185">Reference proteome</keyword>
<evidence type="ECO:0000256" key="1">
    <source>
        <dbReference type="ARBA" id="ARBA00001946"/>
    </source>
</evidence>
<protein>
    <submittedName>
        <fullName evidence="6">NUDIX hydrolase</fullName>
    </submittedName>
</protein>
<dbReference type="Pfam" id="PF00293">
    <property type="entry name" value="NUDIX"/>
    <property type="match status" value="1"/>
</dbReference>
<dbReference type="InterPro" id="IPR020084">
    <property type="entry name" value="NUDIX_hydrolase_CS"/>
</dbReference>
<evidence type="ECO:0000256" key="4">
    <source>
        <dbReference type="RuleBase" id="RU003476"/>
    </source>
</evidence>
<dbReference type="Proteomes" id="UP001197247">
    <property type="component" value="Unassembled WGS sequence"/>
</dbReference>
<dbReference type="PRINTS" id="PR00502">
    <property type="entry name" value="NUDIXFAMILY"/>
</dbReference>
<dbReference type="Gene3D" id="3.90.79.10">
    <property type="entry name" value="Nucleoside Triphosphate Pyrophosphohydrolase"/>
    <property type="match status" value="1"/>
</dbReference>